<dbReference type="GO" id="GO:0006310">
    <property type="term" value="P:DNA recombination"/>
    <property type="evidence" value="ECO:0007669"/>
    <property type="project" value="UniProtKB-KW"/>
</dbReference>
<dbReference type="AlphaFoldDB" id="A0A7L5JS82"/>
<dbReference type="InterPro" id="IPR002104">
    <property type="entry name" value="Integrase_catalytic"/>
</dbReference>
<evidence type="ECO:0000256" key="1">
    <source>
        <dbReference type="ARBA" id="ARBA00023172"/>
    </source>
</evidence>
<keyword evidence="1" id="KW-0233">DNA recombination</keyword>
<dbReference type="EMBL" id="CP054051">
    <property type="protein sequence ID" value="QKJ28025.1"/>
    <property type="molecule type" value="Genomic_DNA"/>
</dbReference>
<feature type="domain" description="Tyr recombinase" evidence="2">
    <location>
        <begin position="485"/>
        <end position="705"/>
    </location>
</feature>
<name>A0A7L5JS82_9BACT</name>
<dbReference type="KEGG" id="acib:ACBT_2140"/>
<reference evidence="3 4" key="1">
    <citation type="submission" date="2020-05" db="EMBL/GenBank/DDBJ databases">
        <title>Complete genome sequencing of Campylobacter and Arcobacter type strains.</title>
        <authorList>
            <person name="Miller W.G."/>
            <person name="Yee E."/>
        </authorList>
    </citation>
    <scope>NUCLEOTIDE SEQUENCE [LARGE SCALE GENOMIC DNA]</scope>
    <source>
        <strain evidence="3 4">LMG 21996</strain>
    </source>
</reference>
<organism evidence="3 4">
    <name type="scientific">Aliarcobacter cibarius</name>
    <dbReference type="NCBI Taxonomy" id="255507"/>
    <lineage>
        <taxon>Bacteria</taxon>
        <taxon>Pseudomonadati</taxon>
        <taxon>Campylobacterota</taxon>
        <taxon>Epsilonproteobacteria</taxon>
        <taxon>Campylobacterales</taxon>
        <taxon>Arcobacteraceae</taxon>
        <taxon>Aliarcobacter</taxon>
    </lineage>
</organism>
<accession>A0A7L5JS82</accession>
<proteinExistence type="predicted"/>
<dbReference type="Gene3D" id="1.10.443.10">
    <property type="entry name" value="Intergrase catalytic core"/>
    <property type="match status" value="1"/>
</dbReference>
<dbReference type="PROSITE" id="PS51898">
    <property type="entry name" value="TYR_RECOMBINASE"/>
    <property type="match status" value="1"/>
</dbReference>
<dbReference type="OrthoDB" id="9803188at2"/>
<dbReference type="SUPFAM" id="SSF56349">
    <property type="entry name" value="DNA breaking-rejoining enzymes"/>
    <property type="match status" value="1"/>
</dbReference>
<dbReference type="GO" id="GO:0015074">
    <property type="term" value="P:DNA integration"/>
    <property type="evidence" value="ECO:0007669"/>
    <property type="project" value="InterPro"/>
</dbReference>
<dbReference type="InterPro" id="IPR013762">
    <property type="entry name" value="Integrase-like_cat_sf"/>
</dbReference>
<dbReference type="GO" id="GO:0003677">
    <property type="term" value="F:DNA binding"/>
    <property type="evidence" value="ECO:0007669"/>
    <property type="project" value="InterPro"/>
</dbReference>
<dbReference type="RefSeq" id="WP_024774456.1">
    <property type="nucleotide sequence ID" value="NZ_CP054051.1"/>
</dbReference>
<gene>
    <name evidence="3" type="ORF">ACBT_2140</name>
</gene>
<sequence length="705" mass="84532">MQRKKDFKINLKDLKLKIEKEIDKNDNKILVLVEKNILNIIFDNLDYKKHFRKNQIYFNMSLWVNIYGKNKKKFKSDGEIIHNFVKKLIDCKFVHKNSKNYPKNQNIFCINPLSQSFLYSNLDDYDRIVDIRDSLIKKLNEFSLFNHKELNLEFEIDLFIYFKLFSIVKINNTSLQHLKRENIIYAGDKVIFVTKENTIEGFTPIHTIIFDDTTSRIIKQVFPKEINIIFDASNFIFTKSYNFYYLRMKKFCEMHSINEKITNSIIELEYQLNSTPLNLTLMKSTKFPRLSLFELEKLYPNSVNNNLLAIEKANQEVYRNFNQANKDISQENFDDEVDDELDLKTELKFKFDVYEKLTEIVKVPDEKKSITQYIINWRKFMLIQKNEADRLEAIYSYLNFLFYKYENKEINQRTLKNYLQISFDYCFDILVKSVSKEEALKSIYEKLKNSNLNPRVQNKYLSRILFFFDKQHEFKTKMINSVVNYNRSIVFKDELRELVEKLLNEDSKLYKGKILIYRRSVFAIIAYYSGLRKGELYSRETRDFFYIDGRNFYINVNKNGIKKINSYNQNITISLKNSNAIRAFEFKISDKKLFKIVKDYYELLVDRKIAFLFPDENNGIALKDKVMKIDKINRINSILQDITKRYTVIHSFRHSYVTNEIKNLIQKKDKRNEDIYDLIARVGHEDPETSISHYAHVDLIKIMKI</sequence>
<dbReference type="InterPro" id="IPR011010">
    <property type="entry name" value="DNA_brk_join_enz"/>
</dbReference>
<protein>
    <submittedName>
        <fullName evidence="3">Site-specific tyrosine recombinase, phage integrase family (INT_ICEBs1_C_like domain)</fullName>
    </submittedName>
</protein>
<evidence type="ECO:0000313" key="3">
    <source>
        <dbReference type="EMBL" id="QKJ28025.1"/>
    </source>
</evidence>
<evidence type="ECO:0000313" key="4">
    <source>
        <dbReference type="Proteomes" id="UP000509513"/>
    </source>
</evidence>
<evidence type="ECO:0000259" key="2">
    <source>
        <dbReference type="PROSITE" id="PS51898"/>
    </source>
</evidence>
<dbReference type="Proteomes" id="UP000509513">
    <property type="component" value="Chromosome"/>
</dbReference>